<dbReference type="CDD" id="cd24068">
    <property type="entry name" value="ASKHA_NBD_ROK_FnNanK-like"/>
    <property type="match status" value="1"/>
</dbReference>
<dbReference type="InterPro" id="IPR043129">
    <property type="entry name" value="ATPase_NBD"/>
</dbReference>
<evidence type="ECO:0000313" key="2">
    <source>
        <dbReference type="EMBL" id="MBS4197159.1"/>
    </source>
</evidence>
<protein>
    <submittedName>
        <fullName evidence="2">ROK family protein</fullName>
    </submittedName>
</protein>
<dbReference type="PANTHER" id="PTHR18964">
    <property type="entry name" value="ROK (REPRESSOR, ORF, KINASE) FAMILY"/>
    <property type="match status" value="1"/>
</dbReference>
<dbReference type="PANTHER" id="PTHR18964:SF165">
    <property type="entry name" value="BETA-GLUCOSIDE KINASE"/>
    <property type="match status" value="1"/>
</dbReference>
<dbReference type="Proteomes" id="UP000681414">
    <property type="component" value="Unassembled WGS sequence"/>
</dbReference>
<organism evidence="2 3">
    <name type="scientific">Lederbergia citri</name>
    <dbReference type="NCBI Taxonomy" id="2833580"/>
    <lineage>
        <taxon>Bacteria</taxon>
        <taxon>Bacillati</taxon>
        <taxon>Bacillota</taxon>
        <taxon>Bacilli</taxon>
        <taxon>Bacillales</taxon>
        <taxon>Bacillaceae</taxon>
        <taxon>Lederbergia</taxon>
    </lineage>
</organism>
<dbReference type="Gene3D" id="3.30.420.40">
    <property type="match status" value="2"/>
</dbReference>
<comment type="similarity">
    <text evidence="1">Belongs to the ROK (NagC/XylR) family.</text>
</comment>
<accession>A0A942TJH8</accession>
<dbReference type="EMBL" id="JAGYPG010000003">
    <property type="protein sequence ID" value="MBS4197159.1"/>
    <property type="molecule type" value="Genomic_DNA"/>
</dbReference>
<dbReference type="Pfam" id="PF00480">
    <property type="entry name" value="ROK"/>
    <property type="match status" value="1"/>
</dbReference>
<dbReference type="InterPro" id="IPR000600">
    <property type="entry name" value="ROK"/>
</dbReference>
<reference evidence="2 3" key="1">
    <citation type="submission" date="2021-05" db="EMBL/GenBank/DDBJ databases">
        <title>Novel Bacillus species.</title>
        <authorList>
            <person name="Liu G."/>
        </authorList>
    </citation>
    <scope>NUCLEOTIDE SEQUENCE [LARGE SCALE GENOMIC DNA]</scope>
    <source>
        <strain evidence="3">FJAT-49780</strain>
    </source>
</reference>
<comment type="caution">
    <text evidence="2">The sequence shown here is derived from an EMBL/GenBank/DDBJ whole genome shotgun (WGS) entry which is preliminary data.</text>
</comment>
<evidence type="ECO:0000256" key="1">
    <source>
        <dbReference type="ARBA" id="ARBA00006479"/>
    </source>
</evidence>
<proteinExistence type="inferred from homology"/>
<keyword evidence="3" id="KW-1185">Reference proteome</keyword>
<evidence type="ECO:0000313" key="3">
    <source>
        <dbReference type="Proteomes" id="UP000681414"/>
    </source>
</evidence>
<dbReference type="SUPFAM" id="SSF53067">
    <property type="entry name" value="Actin-like ATPase domain"/>
    <property type="match status" value="1"/>
</dbReference>
<dbReference type="AlphaFoldDB" id="A0A942TJH8"/>
<sequence>MNQYLAFDIGGTQIKYGIVDESGNIISHGLMDTEAHLGGPSIIDKVIAKGKRLIEDHSVIGIAISTAGQVDFHTGTIVGAGDTIPNYTGVEIKLRIEEALGLPVEVRNDVDCAALGEQWLGGHDVNNFIALTVGTGIGGAIVIDGKMYSGHTFSAGEWGYMLVEGEVFEKVASVSGLIHLARKYKEDRDWTGKEIFALYDEGDVDMKLAADTFFKHLAIGITNLIYIFNPEKVIVGGGITARGERFLQEIQQEVQKYIQPSIYKNTEIVLAKLSNHAGMVGAVYHFIKSRQA</sequence>
<dbReference type="RefSeq" id="WP_213126337.1">
    <property type="nucleotide sequence ID" value="NZ_JAGYPG010000003.1"/>
</dbReference>
<name>A0A942TJH8_9BACI</name>
<gene>
    <name evidence="2" type="ORF">KHA97_19070</name>
</gene>